<comment type="cofactor">
    <cofactor evidence="1">
        <name>FAD</name>
        <dbReference type="ChEBI" id="CHEBI:57692"/>
    </cofactor>
</comment>
<dbReference type="GO" id="GO:0009055">
    <property type="term" value="F:electron transfer activity"/>
    <property type="evidence" value="ECO:0007669"/>
    <property type="project" value="InterPro"/>
</dbReference>
<sequence>MIAVVPVRSGVLPHGAEETATEAGGRALVIGSGTATAAAELASATRIWLAEAGDYAPGRWASGIATLAAGPLAEEEGPWLLPASPDGRDLAPRLAHVLDLPLLAGAIEVTASGAELARWGSRVVTEIDATGPFVATLLPGSRTPEGDSARAAETTELDWTPGAERDAEVIEVLPPDPRTADLAEAPRILGAGAGLTRGAEPAGTEALALLEQVASALAASVGATRVVTDAGHATYERQIGTTGVVVDPELYVAFGVSGAAQHIGGLGAPTHVVSVNLDPSCPMTAMADLGIVTDATELLRELAARLGDTPAETDEETARAEEAAHG</sequence>
<keyword evidence="9" id="KW-1185">Reference proteome</keyword>
<accession>A0A263CZX7</accession>
<dbReference type="Pfam" id="PF01012">
    <property type="entry name" value="ETF"/>
    <property type="match status" value="1"/>
</dbReference>
<dbReference type="OrthoDB" id="9770286at2"/>
<dbReference type="Pfam" id="PF00766">
    <property type="entry name" value="ETF_alpha"/>
    <property type="match status" value="1"/>
</dbReference>
<dbReference type="Gene3D" id="3.40.50.1220">
    <property type="entry name" value="TPP-binding domain"/>
    <property type="match status" value="1"/>
</dbReference>
<dbReference type="InterPro" id="IPR001308">
    <property type="entry name" value="ETF_a/FixB"/>
</dbReference>
<dbReference type="Proteomes" id="UP000242444">
    <property type="component" value="Unassembled WGS sequence"/>
</dbReference>
<feature type="compositionally biased region" description="Basic and acidic residues" evidence="5">
    <location>
        <begin position="316"/>
        <end position="326"/>
    </location>
</feature>
<evidence type="ECO:0000256" key="5">
    <source>
        <dbReference type="SAM" id="MobiDB-lite"/>
    </source>
</evidence>
<evidence type="ECO:0000256" key="3">
    <source>
        <dbReference type="ARBA" id="ARBA00011355"/>
    </source>
</evidence>
<dbReference type="AlphaFoldDB" id="A0A263CZX7"/>
<feature type="region of interest" description="Disordered" evidence="5">
    <location>
        <begin position="307"/>
        <end position="326"/>
    </location>
</feature>
<dbReference type="InParanoid" id="A0A263CZX7"/>
<reference evidence="8 9" key="1">
    <citation type="submission" date="2017-07" db="EMBL/GenBank/DDBJ databases">
        <title>Amycolatopsis antarcticus sp. nov., isolated from the surface of an Antarcticus brown macroalga.</title>
        <authorList>
            <person name="Wang J."/>
            <person name="Leiva S."/>
            <person name="Huang J."/>
            <person name="Huang Y."/>
        </authorList>
    </citation>
    <scope>NUCLEOTIDE SEQUENCE [LARGE SCALE GENOMIC DNA]</scope>
    <source>
        <strain evidence="8 9">AU-G6</strain>
    </source>
</reference>
<dbReference type="RefSeq" id="WP_094864243.1">
    <property type="nucleotide sequence ID" value="NZ_NKYE01000012.1"/>
</dbReference>
<dbReference type="PANTHER" id="PTHR43153">
    <property type="entry name" value="ELECTRON TRANSFER FLAVOPROTEIN ALPHA"/>
    <property type="match status" value="1"/>
</dbReference>
<comment type="caution">
    <text evidence="8">The sequence shown here is derived from an EMBL/GenBank/DDBJ whole genome shotgun (WGS) entry which is preliminary data.</text>
</comment>
<dbReference type="GO" id="GO:0050660">
    <property type="term" value="F:flavin adenine dinucleotide binding"/>
    <property type="evidence" value="ECO:0007669"/>
    <property type="project" value="InterPro"/>
</dbReference>
<proteinExistence type="inferred from homology"/>
<evidence type="ECO:0000259" key="6">
    <source>
        <dbReference type="Pfam" id="PF00766"/>
    </source>
</evidence>
<dbReference type="InterPro" id="IPR014729">
    <property type="entry name" value="Rossmann-like_a/b/a_fold"/>
</dbReference>
<evidence type="ECO:0000313" key="8">
    <source>
        <dbReference type="EMBL" id="OZM71661.1"/>
    </source>
</evidence>
<dbReference type="NCBIfam" id="NF038209">
    <property type="entry name" value="mft_etfA"/>
    <property type="match status" value="1"/>
</dbReference>
<evidence type="ECO:0000259" key="7">
    <source>
        <dbReference type="Pfam" id="PF01012"/>
    </source>
</evidence>
<comment type="subunit">
    <text evidence="3">Heterodimer of an alpha and a beta subunit.</text>
</comment>
<dbReference type="InterPro" id="IPR029035">
    <property type="entry name" value="DHS-like_NAD/FAD-binding_dom"/>
</dbReference>
<feature type="domain" description="Electron transfer flavoprotein alpha subunit C-terminal" evidence="6">
    <location>
        <begin position="181"/>
        <end position="266"/>
    </location>
</feature>
<feature type="domain" description="Electron transfer flavoprotein alpha/beta-subunit N-terminal" evidence="7">
    <location>
        <begin position="27"/>
        <end position="158"/>
    </location>
</feature>
<dbReference type="SUPFAM" id="SSF52402">
    <property type="entry name" value="Adenine nucleotide alpha hydrolases-like"/>
    <property type="match status" value="1"/>
</dbReference>
<gene>
    <name evidence="8" type="ORF">CFN78_19280</name>
</gene>
<protein>
    <submittedName>
        <fullName evidence="8">Electron transfer flavoprotein subunit alpha</fullName>
    </submittedName>
</protein>
<dbReference type="PANTHER" id="PTHR43153:SF1">
    <property type="entry name" value="ELECTRON TRANSFER FLAVOPROTEIN SUBUNIT ALPHA, MITOCHONDRIAL"/>
    <property type="match status" value="1"/>
</dbReference>
<organism evidence="8 9">
    <name type="scientific">Amycolatopsis antarctica</name>
    <dbReference type="NCBI Taxonomy" id="1854586"/>
    <lineage>
        <taxon>Bacteria</taxon>
        <taxon>Bacillati</taxon>
        <taxon>Actinomycetota</taxon>
        <taxon>Actinomycetes</taxon>
        <taxon>Pseudonocardiales</taxon>
        <taxon>Pseudonocardiaceae</taxon>
        <taxon>Amycolatopsis</taxon>
    </lineage>
</organism>
<dbReference type="SUPFAM" id="SSF52467">
    <property type="entry name" value="DHS-like NAD/FAD-binding domain"/>
    <property type="match status" value="1"/>
</dbReference>
<dbReference type="InterPro" id="IPR014730">
    <property type="entry name" value="ETF_a/b_N"/>
</dbReference>
<evidence type="ECO:0000256" key="1">
    <source>
        <dbReference type="ARBA" id="ARBA00001974"/>
    </source>
</evidence>
<evidence type="ECO:0000313" key="9">
    <source>
        <dbReference type="Proteomes" id="UP000242444"/>
    </source>
</evidence>
<dbReference type="Gene3D" id="3.40.50.620">
    <property type="entry name" value="HUPs"/>
    <property type="match status" value="1"/>
</dbReference>
<dbReference type="GO" id="GO:0033539">
    <property type="term" value="P:fatty acid beta-oxidation using acyl-CoA dehydrogenase"/>
    <property type="evidence" value="ECO:0007669"/>
    <property type="project" value="TreeGrafter"/>
</dbReference>
<dbReference type="EMBL" id="NKYE01000012">
    <property type="protein sequence ID" value="OZM71661.1"/>
    <property type="molecule type" value="Genomic_DNA"/>
</dbReference>
<comment type="function">
    <text evidence="4">The electron transfer flavoprotein serves as a specific electron acceptor for other dehydrogenases. It transfers the electrons to the main respiratory chain via ETF-ubiquinone oxidoreductase (ETF dehydrogenase).</text>
</comment>
<evidence type="ECO:0000256" key="2">
    <source>
        <dbReference type="ARBA" id="ARBA00005817"/>
    </source>
</evidence>
<dbReference type="InterPro" id="IPR014731">
    <property type="entry name" value="ETF_asu_C"/>
</dbReference>
<name>A0A263CZX7_9PSEU</name>
<comment type="similarity">
    <text evidence="2">Belongs to the ETF alpha-subunit/FixB family.</text>
</comment>
<evidence type="ECO:0000256" key="4">
    <source>
        <dbReference type="ARBA" id="ARBA00025649"/>
    </source>
</evidence>